<evidence type="ECO:0000313" key="3">
    <source>
        <dbReference type="Proteomes" id="UP000053599"/>
    </source>
</evidence>
<name>A0A0D1YFF1_9EURO</name>
<proteinExistence type="predicted"/>
<dbReference type="OrthoDB" id="3469466at2759"/>
<reference evidence="2 3" key="1">
    <citation type="submission" date="2015-01" db="EMBL/GenBank/DDBJ databases">
        <title>The Genome Sequence of Exophiala sideris CBS121828.</title>
        <authorList>
            <consortium name="The Broad Institute Genomics Platform"/>
            <person name="Cuomo C."/>
            <person name="de Hoog S."/>
            <person name="Gorbushina A."/>
            <person name="Stielow B."/>
            <person name="Teixiera M."/>
            <person name="Abouelleil A."/>
            <person name="Chapman S.B."/>
            <person name="Priest M."/>
            <person name="Young S.K."/>
            <person name="Wortman J."/>
            <person name="Nusbaum C."/>
            <person name="Birren B."/>
        </authorList>
    </citation>
    <scope>NUCLEOTIDE SEQUENCE [LARGE SCALE GENOMIC DNA]</scope>
    <source>
        <strain evidence="2 3">CBS 121828</strain>
    </source>
</reference>
<dbReference type="EMBL" id="KN846952">
    <property type="protein sequence ID" value="KIV81632.1"/>
    <property type="molecule type" value="Genomic_DNA"/>
</dbReference>
<dbReference type="PANTHER" id="PTHR37540:SF5">
    <property type="entry name" value="TRANSCRIPTION FACTOR DOMAIN-CONTAINING PROTEIN"/>
    <property type="match status" value="1"/>
</dbReference>
<evidence type="ECO:0000313" key="2">
    <source>
        <dbReference type="EMBL" id="KIV81632.1"/>
    </source>
</evidence>
<feature type="compositionally biased region" description="Basic and acidic residues" evidence="1">
    <location>
        <begin position="73"/>
        <end position="86"/>
    </location>
</feature>
<evidence type="ECO:0008006" key="4">
    <source>
        <dbReference type="Google" id="ProtNLM"/>
    </source>
</evidence>
<dbReference type="Proteomes" id="UP000053599">
    <property type="component" value="Unassembled WGS sequence"/>
</dbReference>
<feature type="compositionally biased region" description="Basic residues" evidence="1">
    <location>
        <begin position="45"/>
        <end position="59"/>
    </location>
</feature>
<gene>
    <name evidence="2" type="ORF">PV11_03802</name>
</gene>
<protein>
    <recommendedName>
        <fullName evidence="4">Transcription factor domain-containing protein</fullName>
    </recommendedName>
</protein>
<dbReference type="AlphaFoldDB" id="A0A0D1YFF1"/>
<sequence>MSASRDEIEVSRLQHTHTDDMRLLFVPYRTGESDADASEATGISRQKHAAREHHRKAKLLKQVARGVRQTTVAKREGDPGAKRSGERQGNLNKGASDQFEATWPLVFQANPQSFLGAGRLDPFDTYHATQQHLMVHEIFDHAISYQWSLLAADSRPASLAVIQRAMTDMAMNSPLCFNTLIYAGATHKAFYQSPVLDQSKSAVLRLATKLAIIRGLQASMQSAQTASTDETVFAMLILGALGKGEGVTGVVKRDQRPLAAGQDGDFYASMEYEWKHMDALMEIVKLRGGLSTIRLPGLAFTIASFDIHTSILFQRKPSFPLVMPSSLVLKAWATSQPKCPASLALFMLGTGFDFLLDLDLPSAAELLRVLDCTRNVIIGFESYERRDPSAPDIKAIIFARNLNQHELLSLPDLSNDLFSSCAAHGDQGPYLTAKQDLVVYELCRLSAIVFQIVVLLPNLHAVTSATRPYAQRLIRCLEYGEKCLSLPQFWEHHEFLLWVTMLGAWLCKDINLRDWFIDFLNRHAKSSLPWKENYADALWQDVAEVLSKFLWLQSECGVPCRNIWEEAMAFRVSAEPCVSRQITVKK</sequence>
<dbReference type="InterPro" id="IPR021858">
    <property type="entry name" value="Fun_TF"/>
</dbReference>
<dbReference type="HOGENOM" id="CLU_015771_2_0_1"/>
<evidence type="ECO:0000256" key="1">
    <source>
        <dbReference type="SAM" id="MobiDB-lite"/>
    </source>
</evidence>
<dbReference type="Pfam" id="PF11951">
    <property type="entry name" value="Fungal_trans_2"/>
    <property type="match status" value="1"/>
</dbReference>
<organism evidence="2 3">
    <name type="scientific">Exophiala sideris</name>
    <dbReference type="NCBI Taxonomy" id="1016849"/>
    <lineage>
        <taxon>Eukaryota</taxon>
        <taxon>Fungi</taxon>
        <taxon>Dikarya</taxon>
        <taxon>Ascomycota</taxon>
        <taxon>Pezizomycotina</taxon>
        <taxon>Eurotiomycetes</taxon>
        <taxon>Chaetothyriomycetidae</taxon>
        <taxon>Chaetothyriales</taxon>
        <taxon>Herpotrichiellaceae</taxon>
        <taxon>Exophiala</taxon>
    </lineage>
</organism>
<accession>A0A0D1YFF1</accession>
<feature type="region of interest" description="Disordered" evidence="1">
    <location>
        <begin position="33"/>
        <end position="94"/>
    </location>
</feature>
<dbReference type="PANTHER" id="PTHR37540">
    <property type="entry name" value="TRANSCRIPTION FACTOR (ACR-2), PUTATIVE-RELATED-RELATED"/>
    <property type="match status" value="1"/>
</dbReference>